<evidence type="ECO:0000259" key="2">
    <source>
        <dbReference type="PROSITE" id="PS50076"/>
    </source>
</evidence>
<dbReference type="EMBL" id="JADNRY010000263">
    <property type="protein sequence ID" value="KAF9060053.1"/>
    <property type="molecule type" value="Genomic_DNA"/>
</dbReference>
<dbReference type="SMART" id="SM00271">
    <property type="entry name" value="DnaJ"/>
    <property type="match status" value="1"/>
</dbReference>
<gene>
    <name evidence="3" type="ORF">BDP27DRAFT_1340263</name>
</gene>
<dbReference type="InterPro" id="IPR001623">
    <property type="entry name" value="DnaJ_domain"/>
</dbReference>
<dbReference type="PROSITE" id="PS50076">
    <property type="entry name" value="DNAJ_2"/>
    <property type="match status" value="1"/>
</dbReference>
<dbReference type="Proteomes" id="UP000772434">
    <property type="component" value="Unassembled WGS sequence"/>
</dbReference>
<keyword evidence="4" id="KW-1185">Reference proteome</keyword>
<evidence type="ECO:0000313" key="3">
    <source>
        <dbReference type="EMBL" id="KAF9060053.1"/>
    </source>
</evidence>
<reference evidence="3" key="1">
    <citation type="submission" date="2020-11" db="EMBL/GenBank/DDBJ databases">
        <authorList>
            <consortium name="DOE Joint Genome Institute"/>
            <person name="Ahrendt S."/>
            <person name="Riley R."/>
            <person name="Andreopoulos W."/>
            <person name="Labutti K."/>
            <person name="Pangilinan J."/>
            <person name="Ruiz-Duenas F.J."/>
            <person name="Barrasa J.M."/>
            <person name="Sanchez-Garcia M."/>
            <person name="Camarero S."/>
            <person name="Miyauchi S."/>
            <person name="Serrano A."/>
            <person name="Linde D."/>
            <person name="Babiker R."/>
            <person name="Drula E."/>
            <person name="Ayuso-Fernandez I."/>
            <person name="Pacheco R."/>
            <person name="Padilla G."/>
            <person name="Ferreira P."/>
            <person name="Barriuso J."/>
            <person name="Kellner H."/>
            <person name="Castanera R."/>
            <person name="Alfaro M."/>
            <person name="Ramirez L."/>
            <person name="Pisabarro A.G."/>
            <person name="Kuo A."/>
            <person name="Tritt A."/>
            <person name="Lipzen A."/>
            <person name="He G."/>
            <person name="Yan M."/>
            <person name="Ng V."/>
            <person name="Cullen D."/>
            <person name="Martin F."/>
            <person name="Rosso M.-N."/>
            <person name="Henrissat B."/>
            <person name="Hibbett D."/>
            <person name="Martinez A.T."/>
            <person name="Grigoriev I.V."/>
        </authorList>
    </citation>
    <scope>NUCLEOTIDE SEQUENCE</scope>
    <source>
        <strain evidence="3">AH 40177</strain>
    </source>
</reference>
<dbReference type="PANTHER" id="PTHR24074">
    <property type="entry name" value="CO-CHAPERONE PROTEIN DJLA"/>
    <property type="match status" value="1"/>
</dbReference>
<evidence type="ECO:0000313" key="4">
    <source>
        <dbReference type="Proteomes" id="UP000772434"/>
    </source>
</evidence>
<feature type="region of interest" description="Disordered" evidence="1">
    <location>
        <begin position="81"/>
        <end position="110"/>
    </location>
</feature>
<dbReference type="AlphaFoldDB" id="A0A9P5PA37"/>
<dbReference type="Pfam" id="PF00226">
    <property type="entry name" value="DnaJ"/>
    <property type="match status" value="1"/>
</dbReference>
<dbReference type="SUPFAM" id="SSF46565">
    <property type="entry name" value="Chaperone J-domain"/>
    <property type="match status" value="1"/>
</dbReference>
<dbReference type="OrthoDB" id="10250354at2759"/>
<feature type="domain" description="J" evidence="2">
    <location>
        <begin position="10"/>
        <end position="68"/>
    </location>
</feature>
<organism evidence="3 4">
    <name type="scientific">Rhodocollybia butyracea</name>
    <dbReference type="NCBI Taxonomy" id="206335"/>
    <lineage>
        <taxon>Eukaryota</taxon>
        <taxon>Fungi</taxon>
        <taxon>Dikarya</taxon>
        <taxon>Basidiomycota</taxon>
        <taxon>Agaricomycotina</taxon>
        <taxon>Agaricomycetes</taxon>
        <taxon>Agaricomycetidae</taxon>
        <taxon>Agaricales</taxon>
        <taxon>Marasmiineae</taxon>
        <taxon>Omphalotaceae</taxon>
        <taxon>Rhodocollybia</taxon>
    </lineage>
</organism>
<proteinExistence type="predicted"/>
<dbReference type="PRINTS" id="PR00625">
    <property type="entry name" value="JDOMAIN"/>
</dbReference>
<evidence type="ECO:0000256" key="1">
    <source>
        <dbReference type="SAM" id="MobiDB-lite"/>
    </source>
</evidence>
<sequence>MHFKSKPRDHWHECLGVPDDATRDEIKAAYKKLALQWHPDRHSEDKNLATAKFVEINNAYRIIMRERHFELANASLQTRTSTEYKIPNTPRTRDSSTTLRTLSSSSRQSSFESVTTAPSFSRFSMRNASTSCDTLPSMTHGNSPSYPRAPPPQSIRITSTERHPFRNWLCFTCLSSTFASVGVGTSREWKYSLTLTLEELFQGRSMSHRITPPTAVRAKVNVVSMSRTEVYLRGWPRASRHTRARGAIIGSQVVCGAGMPIWFNNKVVGRGNLVVHWEIQMPHVSRWDNFRSTFGFGRR</sequence>
<protein>
    <recommendedName>
        <fullName evidence="2">J domain-containing protein</fullName>
    </recommendedName>
</protein>
<feature type="compositionally biased region" description="Low complexity" evidence="1">
    <location>
        <begin position="95"/>
        <end position="110"/>
    </location>
</feature>
<comment type="caution">
    <text evidence="3">The sequence shown here is derived from an EMBL/GenBank/DDBJ whole genome shotgun (WGS) entry which is preliminary data.</text>
</comment>
<dbReference type="CDD" id="cd06257">
    <property type="entry name" value="DnaJ"/>
    <property type="match status" value="1"/>
</dbReference>
<accession>A0A9P5PA37</accession>
<dbReference type="InterPro" id="IPR050817">
    <property type="entry name" value="DjlA_DnaK_co-chaperone"/>
</dbReference>
<dbReference type="Gene3D" id="1.10.287.110">
    <property type="entry name" value="DnaJ domain"/>
    <property type="match status" value="1"/>
</dbReference>
<name>A0A9P5PA37_9AGAR</name>
<dbReference type="InterPro" id="IPR036869">
    <property type="entry name" value="J_dom_sf"/>
</dbReference>